<sequence>MPPPPGCTYLYELTAVPNVWPLETVVDAFLHLACYDPAYRPGAEPGLLALRARLLDLWVLRPVEATAWLAQQQELYERHLGGKETKEARLAELLFQHGRSERSRCYVNSFSDAGLVRVAGSWVFSPQWEAILRPRCSELAGQLPAADAQAQADETAPKRHRLEERREEQQLAERLEAVESELQAAKEEVAQHKTQNEQLSAGLEDAQAAAAEKQRELQAAKHECELLTERLQAMQDEGAAQKEQREQLARRLAAAEAEAAGKRSDVQRLQDECDKHKECCAQLTNRLAVVETSTDKADVQTLLENAVLKDRCELLGQQVSKAEAKLEEKLGQMQEEKGVYKERCRQLERQLAEAKEEAKCLKAQLLSTTPASREEASGPGSKLAEQSGVAKAGGLVTGQAVEVSLESLAAALQVMPGHAAQVDALGELAKLLHQAAGKLAVGDLVVLDSGDPEALSSIHTEPSEGEELQVVFEPDLPHRSLLVC</sequence>
<evidence type="ECO:0000313" key="2">
    <source>
        <dbReference type="EMBL" id="CAE7517359.1"/>
    </source>
</evidence>
<dbReference type="SUPFAM" id="SSF57997">
    <property type="entry name" value="Tropomyosin"/>
    <property type="match status" value="1"/>
</dbReference>
<accession>A0A812TB21</accession>
<evidence type="ECO:0000313" key="3">
    <source>
        <dbReference type="Proteomes" id="UP000604046"/>
    </source>
</evidence>
<reference evidence="2" key="1">
    <citation type="submission" date="2021-02" db="EMBL/GenBank/DDBJ databases">
        <authorList>
            <person name="Dougan E. K."/>
            <person name="Rhodes N."/>
            <person name="Thang M."/>
            <person name="Chan C."/>
        </authorList>
    </citation>
    <scope>NUCLEOTIDE SEQUENCE</scope>
</reference>
<organism evidence="2 3">
    <name type="scientific">Symbiodinium natans</name>
    <dbReference type="NCBI Taxonomy" id="878477"/>
    <lineage>
        <taxon>Eukaryota</taxon>
        <taxon>Sar</taxon>
        <taxon>Alveolata</taxon>
        <taxon>Dinophyceae</taxon>
        <taxon>Suessiales</taxon>
        <taxon>Symbiodiniaceae</taxon>
        <taxon>Symbiodinium</taxon>
    </lineage>
</organism>
<dbReference type="AlphaFoldDB" id="A0A812TB21"/>
<dbReference type="EMBL" id="CAJNDS010002538">
    <property type="protein sequence ID" value="CAE7517359.1"/>
    <property type="molecule type" value="Genomic_DNA"/>
</dbReference>
<dbReference type="Proteomes" id="UP000604046">
    <property type="component" value="Unassembled WGS sequence"/>
</dbReference>
<feature type="region of interest" description="Disordered" evidence="1">
    <location>
        <begin position="143"/>
        <end position="168"/>
    </location>
</feature>
<gene>
    <name evidence="2" type="ORF">SNAT2548_LOCUS28959</name>
</gene>
<protein>
    <submittedName>
        <fullName evidence="2">Uncharacterized protein</fullName>
    </submittedName>
</protein>
<evidence type="ECO:0000256" key="1">
    <source>
        <dbReference type="SAM" id="MobiDB-lite"/>
    </source>
</evidence>
<keyword evidence="3" id="KW-1185">Reference proteome</keyword>
<name>A0A812TB21_9DINO</name>
<proteinExistence type="predicted"/>
<feature type="compositionally biased region" description="Basic and acidic residues" evidence="1">
    <location>
        <begin position="155"/>
        <end position="168"/>
    </location>
</feature>
<comment type="caution">
    <text evidence="2">The sequence shown here is derived from an EMBL/GenBank/DDBJ whole genome shotgun (WGS) entry which is preliminary data.</text>
</comment>